<name>A0A1M7HR05_RUMFL</name>
<keyword evidence="2" id="KW-1133">Transmembrane helix</keyword>
<evidence type="ECO:0000256" key="1">
    <source>
        <dbReference type="SAM" id="MobiDB-lite"/>
    </source>
</evidence>
<dbReference type="AlphaFoldDB" id="A0A1M7HR05"/>
<keyword evidence="2" id="KW-0472">Membrane</keyword>
<feature type="signal peptide" evidence="3">
    <location>
        <begin position="1"/>
        <end position="24"/>
    </location>
</feature>
<sequence>MKKFIITLSAFIITSMPFSVTAYAAENLDRDYIEAEIWDDMWNGKGDNGIDFPEASYKHHLLDKWLDENYGLDEYDWSELGELKYEYKDYYRSYIEDFDFNDDDNGNWTIETPEHSYSFTYWQDNWIMTDENGNTVDSFPPFSTLKDDEEPAVPQGRHIDDDGNGSPRVIGKVSGGTESASEAASGADSEVTPDTASSVSESRSGASESNPMPIIAGVAIAAGVGVGGYFMMKKKK</sequence>
<dbReference type="OrthoDB" id="1820803at2"/>
<gene>
    <name evidence="4" type="ORF">SAMN04487860_10348</name>
</gene>
<feature type="transmembrane region" description="Helical" evidence="2">
    <location>
        <begin position="212"/>
        <end position="232"/>
    </location>
</feature>
<keyword evidence="3" id="KW-0732">Signal</keyword>
<feature type="chain" id="PRO_5013110870" description="LPXTG-motif cell wall anchor domain-containing protein" evidence="3">
    <location>
        <begin position="25"/>
        <end position="236"/>
    </location>
</feature>
<evidence type="ECO:0000313" key="4">
    <source>
        <dbReference type="EMBL" id="SHM30991.1"/>
    </source>
</evidence>
<dbReference type="EMBL" id="FRCT01000003">
    <property type="protein sequence ID" value="SHM30991.1"/>
    <property type="molecule type" value="Genomic_DNA"/>
</dbReference>
<evidence type="ECO:0008006" key="6">
    <source>
        <dbReference type="Google" id="ProtNLM"/>
    </source>
</evidence>
<keyword evidence="2" id="KW-0812">Transmembrane</keyword>
<reference evidence="4 5" key="1">
    <citation type="submission" date="2016-11" db="EMBL/GenBank/DDBJ databases">
        <authorList>
            <person name="Jaros S."/>
            <person name="Januszkiewicz K."/>
            <person name="Wedrychowicz H."/>
        </authorList>
    </citation>
    <scope>NUCLEOTIDE SEQUENCE [LARGE SCALE GENOMIC DNA]</scope>
    <source>
        <strain evidence="4 5">Y1</strain>
    </source>
</reference>
<accession>A0A1M7HR05</accession>
<feature type="compositionally biased region" description="Low complexity" evidence="1">
    <location>
        <begin position="175"/>
        <end position="211"/>
    </location>
</feature>
<proteinExistence type="predicted"/>
<evidence type="ECO:0000256" key="2">
    <source>
        <dbReference type="SAM" id="Phobius"/>
    </source>
</evidence>
<evidence type="ECO:0000256" key="3">
    <source>
        <dbReference type="SAM" id="SignalP"/>
    </source>
</evidence>
<protein>
    <recommendedName>
        <fullName evidence="6">LPXTG-motif cell wall anchor domain-containing protein</fullName>
    </recommendedName>
</protein>
<feature type="region of interest" description="Disordered" evidence="1">
    <location>
        <begin position="137"/>
        <end position="211"/>
    </location>
</feature>
<evidence type="ECO:0000313" key="5">
    <source>
        <dbReference type="Proteomes" id="UP000184394"/>
    </source>
</evidence>
<dbReference type="Proteomes" id="UP000184394">
    <property type="component" value="Unassembled WGS sequence"/>
</dbReference>
<dbReference type="RefSeq" id="WP_072949058.1">
    <property type="nucleotide sequence ID" value="NZ_FRCT01000003.1"/>
</dbReference>
<organism evidence="4 5">
    <name type="scientific">Ruminococcus flavefaciens</name>
    <dbReference type="NCBI Taxonomy" id="1265"/>
    <lineage>
        <taxon>Bacteria</taxon>
        <taxon>Bacillati</taxon>
        <taxon>Bacillota</taxon>
        <taxon>Clostridia</taxon>
        <taxon>Eubacteriales</taxon>
        <taxon>Oscillospiraceae</taxon>
        <taxon>Ruminococcus</taxon>
    </lineage>
</organism>